<comment type="caution">
    <text evidence="1">The sequence shown here is derived from an EMBL/GenBank/DDBJ whole genome shotgun (WGS) entry which is preliminary data.</text>
</comment>
<sequence length="242" mass="27747">MKDVMPTTNDIQNNEITAEHLQCVFSAAASVTGDAALIFEAMYEEPMYLYPADEHLLKTKCQTQQWNDVICPKILKEIPQSVADFFEQFQLTADNLRHIVIAINLQPDQKATEAQHYAISDTLYDTLVQTGMHQKTITDLLQLIEQYANNIRENLQTWTANRDFTTDTIQNLFENQLQSIQQLQDALQTLRNAWNLTKLKFSTIISDIEIAVDDYPAHLTRLNLQAALKEWEKLTKSLLGDT</sequence>
<reference evidence="1 2" key="1">
    <citation type="submission" date="2018-06" db="EMBL/GenBank/DDBJ databases">
        <title>Mucibacter soli gen. nov., sp. nov., a new member of the family Chitinophagaceae producing mucin.</title>
        <authorList>
            <person name="Kim M.-K."/>
            <person name="Park S."/>
            <person name="Kim T.-S."/>
            <person name="Joung Y."/>
            <person name="Han J.-H."/>
            <person name="Kim S.B."/>
        </authorList>
    </citation>
    <scope>NUCLEOTIDE SEQUENCE [LARGE SCALE GENOMIC DNA]</scope>
    <source>
        <strain evidence="1 2">R1-15</strain>
    </source>
</reference>
<protein>
    <submittedName>
        <fullName evidence="1">Uncharacterized protein</fullName>
    </submittedName>
</protein>
<dbReference type="EMBL" id="QKTW01000022">
    <property type="protein sequence ID" value="PZF71809.1"/>
    <property type="molecule type" value="Genomic_DNA"/>
</dbReference>
<keyword evidence="2" id="KW-1185">Reference proteome</keyword>
<gene>
    <name evidence="1" type="ORF">DN068_17240</name>
</gene>
<evidence type="ECO:0000313" key="2">
    <source>
        <dbReference type="Proteomes" id="UP000248745"/>
    </source>
</evidence>
<dbReference type="Gene3D" id="1.20.1170.10">
    <property type="match status" value="1"/>
</dbReference>
<organism evidence="1 2">
    <name type="scientific">Taibaiella soli</name>
    <dbReference type="NCBI Taxonomy" id="1649169"/>
    <lineage>
        <taxon>Bacteria</taxon>
        <taxon>Pseudomonadati</taxon>
        <taxon>Bacteroidota</taxon>
        <taxon>Chitinophagia</taxon>
        <taxon>Chitinophagales</taxon>
        <taxon>Chitinophagaceae</taxon>
        <taxon>Taibaiella</taxon>
    </lineage>
</organism>
<accession>A0A2W2B6H1</accession>
<evidence type="ECO:0000313" key="1">
    <source>
        <dbReference type="EMBL" id="PZF71809.1"/>
    </source>
</evidence>
<dbReference type="Proteomes" id="UP000248745">
    <property type="component" value="Unassembled WGS sequence"/>
</dbReference>
<proteinExistence type="predicted"/>
<name>A0A2W2B6H1_9BACT</name>
<dbReference type="AlphaFoldDB" id="A0A2W2B6H1"/>